<accession>A0A1H2JR93</accession>
<keyword evidence="2" id="KW-1133">Transmembrane helix</keyword>
<name>A0A1H2JR93_9BACT</name>
<gene>
    <name evidence="4" type="ORF">SAMN04487931_11447</name>
</gene>
<dbReference type="RefSeq" id="WP_092237635.1">
    <property type="nucleotide sequence ID" value="NZ_FNLL01000014.1"/>
</dbReference>
<proteinExistence type="predicted"/>
<keyword evidence="5" id="KW-1185">Reference proteome</keyword>
<feature type="region of interest" description="Disordered" evidence="1">
    <location>
        <begin position="1"/>
        <end position="22"/>
    </location>
</feature>
<feature type="compositionally biased region" description="Basic and acidic residues" evidence="1">
    <location>
        <begin position="1"/>
        <end position="10"/>
    </location>
</feature>
<evidence type="ECO:0000256" key="1">
    <source>
        <dbReference type="SAM" id="MobiDB-lite"/>
    </source>
</evidence>
<keyword evidence="2" id="KW-0472">Membrane</keyword>
<feature type="domain" description="DUF2914" evidence="3">
    <location>
        <begin position="195"/>
        <end position="255"/>
    </location>
</feature>
<keyword evidence="2" id="KW-0812">Transmembrane</keyword>
<evidence type="ECO:0000313" key="5">
    <source>
        <dbReference type="Proteomes" id="UP000199608"/>
    </source>
</evidence>
<organism evidence="4 5">
    <name type="scientific">Desulfobacula phenolica</name>
    <dbReference type="NCBI Taxonomy" id="90732"/>
    <lineage>
        <taxon>Bacteria</taxon>
        <taxon>Pseudomonadati</taxon>
        <taxon>Thermodesulfobacteriota</taxon>
        <taxon>Desulfobacteria</taxon>
        <taxon>Desulfobacterales</taxon>
        <taxon>Desulfobacteraceae</taxon>
        <taxon>Desulfobacula</taxon>
    </lineage>
</organism>
<protein>
    <recommendedName>
        <fullName evidence="3">DUF2914 domain-containing protein</fullName>
    </recommendedName>
</protein>
<feature type="transmembrane region" description="Helical" evidence="2">
    <location>
        <begin position="67"/>
        <end position="84"/>
    </location>
</feature>
<dbReference type="Pfam" id="PF11141">
    <property type="entry name" value="DUF2914"/>
    <property type="match status" value="1"/>
</dbReference>
<dbReference type="AlphaFoldDB" id="A0A1H2JR93"/>
<evidence type="ECO:0000256" key="2">
    <source>
        <dbReference type="SAM" id="Phobius"/>
    </source>
</evidence>
<sequence length="257" mass="29889">MDHDIPDNFKKTHTAPKQGKENIDTSALYKQIQEEKDQILIKKIRKIIKDKEKKPEEKKPVRQSYKLWLPLLCAGLIMAGLMIFREPPATIVLNNPEPTYRSEPTFRSKKVSENTFITKTTPVLKKFTYQNEITDTEVSDTEQSHITSGIQIHEIVSCSSVSQKQYVCAKTVFSLKEESIPVVWMTVLADNPPFTLTHVYYINGRRYCEVPLSIRYHRMRTWSNVTLNRPEHVGKWRVEVITENGEKLKHIDFTVVE</sequence>
<reference evidence="5" key="1">
    <citation type="submission" date="2016-10" db="EMBL/GenBank/DDBJ databases">
        <authorList>
            <person name="Varghese N."/>
            <person name="Submissions S."/>
        </authorList>
    </citation>
    <scope>NUCLEOTIDE SEQUENCE [LARGE SCALE GENOMIC DNA]</scope>
    <source>
        <strain evidence="5">DSM 3384</strain>
    </source>
</reference>
<evidence type="ECO:0000313" key="4">
    <source>
        <dbReference type="EMBL" id="SDU58656.1"/>
    </source>
</evidence>
<evidence type="ECO:0000259" key="3">
    <source>
        <dbReference type="Pfam" id="PF11141"/>
    </source>
</evidence>
<dbReference type="Proteomes" id="UP000199608">
    <property type="component" value="Unassembled WGS sequence"/>
</dbReference>
<dbReference type="InterPro" id="IPR022606">
    <property type="entry name" value="DUF2914"/>
</dbReference>
<dbReference type="EMBL" id="FNLL01000014">
    <property type="protein sequence ID" value="SDU58656.1"/>
    <property type="molecule type" value="Genomic_DNA"/>
</dbReference>